<protein>
    <submittedName>
        <fullName evidence="2">Uncharacterized protein</fullName>
    </submittedName>
</protein>
<keyword evidence="1" id="KW-0472">Membrane</keyword>
<sequence>MGYQSSKDQITYNSDSCLNQNEADQLGSLILEELRWTRDIAMGQMILIMGVKLIYGILETLDRRMRALTSNTRHNCNG</sequence>
<keyword evidence="1" id="KW-1133">Transmembrane helix</keyword>
<keyword evidence="1" id="KW-0812">Transmembrane</keyword>
<gene>
    <name evidence="2" type="ORF">LNINA_LOCUS8671</name>
</gene>
<comment type="caution">
    <text evidence="2">The sequence shown here is derived from an EMBL/GenBank/DDBJ whole genome shotgun (WGS) entry which is preliminary data.</text>
</comment>
<proteinExistence type="predicted"/>
<dbReference type="AlphaFoldDB" id="A0AAV1JLB1"/>
<reference evidence="2 3" key="1">
    <citation type="submission" date="2023-11" db="EMBL/GenBank/DDBJ databases">
        <authorList>
            <person name="Okamura Y."/>
        </authorList>
    </citation>
    <scope>NUCLEOTIDE SEQUENCE [LARGE SCALE GENOMIC DNA]</scope>
</reference>
<organism evidence="2 3">
    <name type="scientific">Leptosia nina</name>
    <dbReference type="NCBI Taxonomy" id="320188"/>
    <lineage>
        <taxon>Eukaryota</taxon>
        <taxon>Metazoa</taxon>
        <taxon>Ecdysozoa</taxon>
        <taxon>Arthropoda</taxon>
        <taxon>Hexapoda</taxon>
        <taxon>Insecta</taxon>
        <taxon>Pterygota</taxon>
        <taxon>Neoptera</taxon>
        <taxon>Endopterygota</taxon>
        <taxon>Lepidoptera</taxon>
        <taxon>Glossata</taxon>
        <taxon>Ditrysia</taxon>
        <taxon>Papilionoidea</taxon>
        <taxon>Pieridae</taxon>
        <taxon>Pierinae</taxon>
        <taxon>Leptosia</taxon>
    </lineage>
</organism>
<dbReference type="EMBL" id="CAVLEF010000011">
    <property type="protein sequence ID" value="CAK1549367.1"/>
    <property type="molecule type" value="Genomic_DNA"/>
</dbReference>
<evidence type="ECO:0000313" key="3">
    <source>
        <dbReference type="Proteomes" id="UP001497472"/>
    </source>
</evidence>
<dbReference type="Proteomes" id="UP001497472">
    <property type="component" value="Unassembled WGS sequence"/>
</dbReference>
<evidence type="ECO:0000256" key="1">
    <source>
        <dbReference type="SAM" id="Phobius"/>
    </source>
</evidence>
<name>A0AAV1JLB1_9NEOP</name>
<evidence type="ECO:0000313" key="2">
    <source>
        <dbReference type="EMBL" id="CAK1549367.1"/>
    </source>
</evidence>
<accession>A0AAV1JLB1</accession>
<keyword evidence="3" id="KW-1185">Reference proteome</keyword>
<feature type="transmembrane region" description="Helical" evidence="1">
    <location>
        <begin position="40"/>
        <end position="58"/>
    </location>
</feature>